<keyword evidence="1" id="KW-0812">Transmembrane</keyword>
<dbReference type="AlphaFoldDB" id="A0A7C9EFC1"/>
<organism evidence="2">
    <name type="scientific">Opuntia streptacantha</name>
    <name type="common">Prickly pear cactus</name>
    <name type="synonym">Opuntia cardona</name>
    <dbReference type="NCBI Taxonomy" id="393608"/>
    <lineage>
        <taxon>Eukaryota</taxon>
        <taxon>Viridiplantae</taxon>
        <taxon>Streptophyta</taxon>
        <taxon>Embryophyta</taxon>
        <taxon>Tracheophyta</taxon>
        <taxon>Spermatophyta</taxon>
        <taxon>Magnoliopsida</taxon>
        <taxon>eudicotyledons</taxon>
        <taxon>Gunneridae</taxon>
        <taxon>Pentapetalae</taxon>
        <taxon>Caryophyllales</taxon>
        <taxon>Cactineae</taxon>
        <taxon>Cactaceae</taxon>
        <taxon>Opuntioideae</taxon>
        <taxon>Opuntia</taxon>
    </lineage>
</organism>
<proteinExistence type="predicted"/>
<dbReference type="EMBL" id="GISG01205227">
    <property type="protein sequence ID" value="MBA4659829.1"/>
    <property type="molecule type" value="Transcribed_RNA"/>
</dbReference>
<sequence length="125" mass="13331">MINDGKASEGAFPSFSATKALVFFCILINTLYQVFARDMAFPIPPTFNAAKSSVVNFRTSSGVAPSKIQTKHPQNPRVTSESLSAQNLTLPVSSILASTHTCAVHPITRFLAVRLDSANGGSTFV</sequence>
<evidence type="ECO:0000313" key="2">
    <source>
        <dbReference type="EMBL" id="MBA4659829.1"/>
    </source>
</evidence>
<evidence type="ECO:0000256" key="1">
    <source>
        <dbReference type="SAM" id="Phobius"/>
    </source>
</evidence>
<reference evidence="2" key="1">
    <citation type="journal article" date="2013" name="J. Plant Res.">
        <title>Effect of fungi and light on seed germination of three Opuntia species from semiarid lands of central Mexico.</title>
        <authorList>
            <person name="Delgado-Sanchez P."/>
            <person name="Jimenez-Bremont J.F."/>
            <person name="Guerrero-Gonzalez Mde L."/>
            <person name="Flores J."/>
        </authorList>
    </citation>
    <scope>NUCLEOTIDE SEQUENCE</scope>
    <source>
        <tissue evidence="2">Cladode</tissue>
    </source>
</reference>
<accession>A0A7C9EFC1</accession>
<name>A0A7C9EFC1_OPUST</name>
<reference evidence="2" key="2">
    <citation type="submission" date="2020-07" db="EMBL/GenBank/DDBJ databases">
        <authorList>
            <person name="Vera ALvarez R."/>
            <person name="Arias-Moreno D.M."/>
            <person name="Jimenez-Jacinto V."/>
            <person name="Jimenez-Bremont J.F."/>
            <person name="Swaminathan K."/>
            <person name="Moose S.P."/>
            <person name="Guerrero-Gonzalez M.L."/>
            <person name="Marino-Ramirez L."/>
            <person name="Landsman D."/>
            <person name="Rodriguez-Kessler M."/>
            <person name="Delgado-Sanchez P."/>
        </authorList>
    </citation>
    <scope>NUCLEOTIDE SEQUENCE</scope>
    <source>
        <tissue evidence="2">Cladode</tissue>
    </source>
</reference>
<keyword evidence="1" id="KW-1133">Transmembrane helix</keyword>
<feature type="transmembrane region" description="Helical" evidence="1">
    <location>
        <begin position="12"/>
        <end position="32"/>
    </location>
</feature>
<protein>
    <submittedName>
        <fullName evidence="2">Uncharacterized protein</fullName>
    </submittedName>
</protein>
<keyword evidence="1" id="KW-0472">Membrane</keyword>